<keyword evidence="2 3" id="KW-0175">Coiled coil</keyword>
<dbReference type="Gene3D" id="2.40.50.100">
    <property type="match status" value="1"/>
</dbReference>
<dbReference type="Proteomes" id="UP000262379">
    <property type="component" value="Unassembled WGS sequence"/>
</dbReference>
<protein>
    <submittedName>
        <fullName evidence="6">HlyD family efflux transporter periplasmic adaptor subunit</fullName>
    </submittedName>
</protein>
<feature type="coiled-coil region" evidence="3">
    <location>
        <begin position="263"/>
        <end position="290"/>
    </location>
</feature>
<comment type="caution">
    <text evidence="6">The sequence shown here is derived from an EMBL/GenBank/DDBJ whole genome shotgun (WGS) entry which is preliminary data.</text>
</comment>
<keyword evidence="5" id="KW-0472">Membrane</keyword>
<dbReference type="PANTHER" id="PTHR32347">
    <property type="entry name" value="EFFLUX SYSTEM COMPONENT YKNX-RELATED"/>
    <property type="match status" value="1"/>
</dbReference>
<evidence type="ECO:0000256" key="4">
    <source>
        <dbReference type="SAM" id="MobiDB-lite"/>
    </source>
</evidence>
<name>A0A371XC82_9HYPH</name>
<dbReference type="RefSeq" id="WP_116624738.1">
    <property type="nucleotide sequence ID" value="NZ_QURN01000011.1"/>
</dbReference>
<dbReference type="GO" id="GO:0030313">
    <property type="term" value="C:cell envelope"/>
    <property type="evidence" value="ECO:0007669"/>
    <property type="project" value="UniProtKB-SubCell"/>
</dbReference>
<evidence type="ECO:0000256" key="5">
    <source>
        <dbReference type="SAM" id="Phobius"/>
    </source>
</evidence>
<feature type="region of interest" description="Disordered" evidence="4">
    <location>
        <begin position="1"/>
        <end position="25"/>
    </location>
</feature>
<keyword evidence="5" id="KW-1133">Transmembrane helix</keyword>
<dbReference type="InterPro" id="IPR050465">
    <property type="entry name" value="UPF0194_transport"/>
</dbReference>
<feature type="transmembrane region" description="Helical" evidence="5">
    <location>
        <begin position="196"/>
        <end position="221"/>
    </location>
</feature>
<dbReference type="SUPFAM" id="SSF111369">
    <property type="entry name" value="HlyD-like secretion proteins"/>
    <property type="match status" value="1"/>
</dbReference>
<evidence type="ECO:0000256" key="3">
    <source>
        <dbReference type="SAM" id="Coils"/>
    </source>
</evidence>
<accession>A0A371XC82</accession>
<evidence type="ECO:0000256" key="1">
    <source>
        <dbReference type="ARBA" id="ARBA00004196"/>
    </source>
</evidence>
<proteinExistence type="predicted"/>
<evidence type="ECO:0000256" key="2">
    <source>
        <dbReference type="ARBA" id="ARBA00023054"/>
    </source>
</evidence>
<evidence type="ECO:0000313" key="7">
    <source>
        <dbReference type="Proteomes" id="UP000262379"/>
    </source>
</evidence>
<comment type="subcellular location">
    <subcellularLocation>
        <location evidence="1">Cell envelope</location>
    </subcellularLocation>
</comment>
<keyword evidence="7" id="KW-1185">Reference proteome</keyword>
<dbReference type="PANTHER" id="PTHR32347:SF23">
    <property type="entry name" value="BLL5650 PROTEIN"/>
    <property type="match status" value="1"/>
</dbReference>
<evidence type="ECO:0000313" key="6">
    <source>
        <dbReference type="EMBL" id="RFC66847.1"/>
    </source>
</evidence>
<gene>
    <name evidence="6" type="ORF">DY251_15100</name>
</gene>
<reference evidence="7" key="1">
    <citation type="submission" date="2018-08" db="EMBL/GenBank/DDBJ databases">
        <authorList>
            <person name="Im W.T."/>
        </authorList>
    </citation>
    <scope>NUCLEOTIDE SEQUENCE [LARGE SCALE GENOMIC DNA]</scope>
    <source>
        <strain evidence="7">LA-28</strain>
    </source>
</reference>
<dbReference type="EMBL" id="QURN01000011">
    <property type="protein sequence ID" value="RFC66847.1"/>
    <property type="molecule type" value="Genomic_DNA"/>
</dbReference>
<dbReference type="Gene3D" id="2.40.30.170">
    <property type="match status" value="1"/>
</dbReference>
<organism evidence="6 7">
    <name type="scientific">Mesorhizobium denitrificans</name>
    <dbReference type="NCBI Taxonomy" id="2294114"/>
    <lineage>
        <taxon>Bacteria</taxon>
        <taxon>Pseudomonadati</taxon>
        <taxon>Pseudomonadota</taxon>
        <taxon>Alphaproteobacteria</taxon>
        <taxon>Hyphomicrobiales</taxon>
        <taxon>Phyllobacteriaceae</taxon>
        <taxon>Mesorhizobium</taxon>
    </lineage>
</organism>
<keyword evidence="5" id="KW-0812">Transmembrane</keyword>
<dbReference type="AlphaFoldDB" id="A0A371XC82"/>
<sequence>MAEPKTAERVISVSPPAQGFTPPQQAAGGGIELLLKAESEARRAATVGELQFAIANETMKLARARQIFLLTLSSGKPRIAQVSSISKIDRDSPRLRWIESVVRALDADVGLAKVREFVLPAYCPPEDPEHKEYPFRFMSWVPLLTREGVPFAGMIMSREVPWIEQDSIVAARLAETYAHSWLALVGKRKVLPRLKIGWLVAALAVAAVVAGTIPVPLTILAPTEVTSVSPRVVAPSMDGVIEDILVAPNQSVHEGEPLLRLASTTLRNELAVAERNIAVAEARLKQVTQSAVTDPRMRAELAVSRSELALAEAKRDYARDMLARTEIKSPATGVAVFGDPRDWVGRPVATGERIMEIADPAKLELRVDVPVADAIALKQGAKVRAFLDSNPLKPVDAKVRTISFEAQTIENNTLAYRIYAQFDGDAATRLGTRGTAQLYGDKVPLAFYLFRRPVAAVRQWLGI</sequence>